<feature type="active site" description="Charge relay system" evidence="6 7">
    <location>
        <position position="222"/>
    </location>
</feature>
<dbReference type="InterPro" id="IPR036852">
    <property type="entry name" value="Peptidase_S8/S53_dom_sf"/>
</dbReference>
<evidence type="ECO:0000256" key="9">
    <source>
        <dbReference type="SAM" id="SignalP"/>
    </source>
</evidence>
<dbReference type="PANTHER" id="PTHR43399">
    <property type="entry name" value="SUBTILISIN-RELATED"/>
    <property type="match status" value="1"/>
</dbReference>
<evidence type="ECO:0000256" key="4">
    <source>
        <dbReference type="ARBA" id="ARBA00022801"/>
    </source>
</evidence>
<feature type="signal peptide" evidence="9">
    <location>
        <begin position="1"/>
        <end position="16"/>
    </location>
</feature>
<evidence type="ECO:0000256" key="2">
    <source>
        <dbReference type="ARBA" id="ARBA00022670"/>
    </source>
</evidence>
<dbReference type="Proteomes" id="UP000293360">
    <property type="component" value="Unassembled WGS sequence"/>
</dbReference>
<dbReference type="InterPro" id="IPR015500">
    <property type="entry name" value="Peptidase_S8_subtilisin-rel"/>
</dbReference>
<sequence length="933" mass="99949">MLRLFSFVSYISLASAAKRPRLVDGAFIVELSNEANGTGIMGRSLDQHAEFHKRAAEYSLEYTVAHEYRSLGTYVGLSIRVAENGDSEAIAAQLSEIPGVVSVSPVYEMFLPEPVIGEFSAAEPFRSYSNPPLMPKAVPKPGENLASTLEMAGVDKLHKLGIKGKGIKIGIVDTGVDYRHPALGGGFGPGYKIAGGWSWLSVDNGTAVENGDFLSSCYGAGHGTHVAGIVGMDALPDGDGTLNITGVAPEATLYIYKVFDCQLNGETTDRLMAAMLRAQADGVDIISMSLSIQERWQSGKDPLATVAGRLVDAGVAVIVAQGNAGSGSKYDPQLYRTSTPAELPTIISVGSIANHHFPLVYTLTDSRGDTIPYGALWPIESPGGLGVYLLEDGCAPSSVWQDAVSFLEDQGKLNTTIIAFPVTDGCRYTSARSCCSQNSGPKYMMGLYADTSDPYHVDYEVASTGFFDDGTVQYISVNVNDSTALLSNLETTGADRYRLFFNDSSYSSPAMYVGGKMDYFSSFGPNYLTYDLKPQISAPGGRILSTWPLGKQGYYTILSGTSMATPFVSGCYALVKSQFPYLSVVEILSLLQSTSNPVNWVYNDTMVAGTFQQGAGLVNAYDAIFYQSRVSPGQLLVSDNDRTTYGAVNITIENLSDSPKTYALSHLGASYSEPNPPNNPVFQQENQLPTYGSAEFESPTLELTAGQSTAVSFKILAPTSGVKPGELPVFGGFITVASGNEELTVPYSGPPYSLYNAEYFTVSNSTPTNVIPSLSYEYPNGWHIDMDLLEVNASLPYRSVISREQFTRGFRVDLVPANISIEPDLYGFDPAVTHEYRPSAAAASVSVFGLPSYGTLLNVTQLLSPATINWPSGTGVTATLPNGTVYSPGPGDYRWLASVLRWGGDPDLLEDHETWLSAVIRLVNGPLDTPAGA</sequence>
<reference evidence="12 13" key="1">
    <citation type="submission" date="2018-06" db="EMBL/GenBank/DDBJ databases">
        <title>Complete Genomes of Monosporascus.</title>
        <authorList>
            <person name="Robinson A.J."/>
            <person name="Natvig D.O."/>
        </authorList>
    </citation>
    <scope>NUCLEOTIDE SEQUENCE [LARGE SCALE GENOMIC DNA]</scope>
    <source>
        <strain evidence="12 13">CBS 110550</strain>
    </source>
</reference>
<evidence type="ECO:0000256" key="3">
    <source>
        <dbReference type="ARBA" id="ARBA00022729"/>
    </source>
</evidence>
<evidence type="ECO:0000259" key="10">
    <source>
        <dbReference type="Pfam" id="PF00082"/>
    </source>
</evidence>
<evidence type="ECO:0000313" key="13">
    <source>
        <dbReference type="Proteomes" id="UP000293360"/>
    </source>
</evidence>
<dbReference type="InterPro" id="IPR010435">
    <property type="entry name" value="C5a/SBT2-like_Fn3"/>
</dbReference>
<evidence type="ECO:0000256" key="8">
    <source>
        <dbReference type="RuleBase" id="RU003355"/>
    </source>
</evidence>
<dbReference type="EMBL" id="QJNU01001560">
    <property type="protein sequence ID" value="RYO75642.1"/>
    <property type="molecule type" value="Genomic_DNA"/>
</dbReference>
<feature type="active site" description="Charge relay system" evidence="6 7">
    <location>
        <position position="562"/>
    </location>
</feature>
<dbReference type="PANTHER" id="PTHR43399:SF4">
    <property type="entry name" value="CELL WALL-ASSOCIATED PROTEASE"/>
    <property type="match status" value="1"/>
</dbReference>
<dbReference type="GO" id="GO:0006508">
    <property type="term" value="P:proteolysis"/>
    <property type="evidence" value="ECO:0007669"/>
    <property type="project" value="UniProtKB-KW"/>
</dbReference>
<dbReference type="STRING" id="155417.A0A4Q4SVG8"/>
<dbReference type="Pfam" id="PF06280">
    <property type="entry name" value="fn3_5"/>
    <property type="match status" value="1"/>
</dbReference>
<comment type="caution">
    <text evidence="12">The sequence shown here is derived from an EMBL/GenBank/DDBJ whole genome shotgun (WGS) entry which is preliminary data.</text>
</comment>
<feature type="chain" id="PRO_5020205773" description="Peptidase S8/S53 domain-containing protein" evidence="9">
    <location>
        <begin position="17"/>
        <end position="933"/>
    </location>
</feature>
<dbReference type="PROSITE" id="PS00137">
    <property type="entry name" value="SUBTILASE_HIS"/>
    <property type="match status" value="1"/>
</dbReference>
<evidence type="ECO:0000256" key="6">
    <source>
        <dbReference type="PIRSR" id="PIRSR615500-1"/>
    </source>
</evidence>
<name>A0A4Q4SVG8_9PEZI</name>
<proteinExistence type="inferred from homology"/>
<evidence type="ECO:0000259" key="11">
    <source>
        <dbReference type="Pfam" id="PF06280"/>
    </source>
</evidence>
<dbReference type="InterPro" id="IPR022398">
    <property type="entry name" value="Peptidase_S8_His-AS"/>
</dbReference>
<protein>
    <recommendedName>
        <fullName evidence="14">Peptidase S8/S53 domain-containing protein</fullName>
    </recommendedName>
</protein>
<gene>
    <name evidence="12" type="ORF">DL764_010367</name>
</gene>
<feature type="active site" description="Charge relay system" evidence="6 7">
    <location>
        <position position="173"/>
    </location>
</feature>
<keyword evidence="13" id="KW-1185">Reference proteome</keyword>
<dbReference type="InterPro" id="IPR023828">
    <property type="entry name" value="Peptidase_S8_Ser-AS"/>
</dbReference>
<organism evidence="12 13">
    <name type="scientific">Monosporascus ibericus</name>
    <dbReference type="NCBI Taxonomy" id="155417"/>
    <lineage>
        <taxon>Eukaryota</taxon>
        <taxon>Fungi</taxon>
        <taxon>Dikarya</taxon>
        <taxon>Ascomycota</taxon>
        <taxon>Pezizomycotina</taxon>
        <taxon>Sordariomycetes</taxon>
        <taxon>Xylariomycetidae</taxon>
        <taxon>Xylariales</taxon>
        <taxon>Xylariales incertae sedis</taxon>
        <taxon>Monosporascus</taxon>
    </lineage>
</organism>
<evidence type="ECO:0000313" key="12">
    <source>
        <dbReference type="EMBL" id="RYO75642.1"/>
    </source>
</evidence>
<feature type="domain" description="Peptidase S8/S53" evidence="10">
    <location>
        <begin position="164"/>
        <end position="596"/>
    </location>
</feature>
<dbReference type="SUPFAM" id="SSF52743">
    <property type="entry name" value="Subtilisin-like"/>
    <property type="match status" value="1"/>
</dbReference>
<keyword evidence="3 9" id="KW-0732">Signal</keyword>
<dbReference type="InterPro" id="IPR023827">
    <property type="entry name" value="Peptidase_S8_Asp-AS"/>
</dbReference>
<dbReference type="PROSITE" id="PS51892">
    <property type="entry name" value="SUBTILASE"/>
    <property type="match status" value="1"/>
</dbReference>
<keyword evidence="5 7" id="KW-0720">Serine protease</keyword>
<dbReference type="PROSITE" id="PS00138">
    <property type="entry name" value="SUBTILASE_SER"/>
    <property type="match status" value="1"/>
</dbReference>
<dbReference type="GO" id="GO:0004252">
    <property type="term" value="F:serine-type endopeptidase activity"/>
    <property type="evidence" value="ECO:0007669"/>
    <property type="project" value="UniProtKB-UniRule"/>
</dbReference>
<comment type="similarity">
    <text evidence="1 7 8">Belongs to the peptidase S8 family.</text>
</comment>
<accession>A0A4Q4SVG8</accession>
<dbReference type="OrthoDB" id="10256524at2759"/>
<dbReference type="Pfam" id="PF00082">
    <property type="entry name" value="Peptidase_S8"/>
    <property type="match status" value="1"/>
</dbReference>
<evidence type="ECO:0008006" key="14">
    <source>
        <dbReference type="Google" id="ProtNLM"/>
    </source>
</evidence>
<keyword evidence="4 7" id="KW-0378">Hydrolase</keyword>
<evidence type="ECO:0000256" key="1">
    <source>
        <dbReference type="ARBA" id="ARBA00011073"/>
    </source>
</evidence>
<evidence type="ECO:0000256" key="5">
    <source>
        <dbReference type="ARBA" id="ARBA00022825"/>
    </source>
</evidence>
<dbReference type="Gene3D" id="3.40.50.200">
    <property type="entry name" value="Peptidase S8/S53 domain"/>
    <property type="match status" value="2"/>
</dbReference>
<feature type="domain" description="C5a peptidase/Subtilisin-like protease SBT2-like Fn3-like" evidence="11">
    <location>
        <begin position="648"/>
        <end position="747"/>
    </location>
</feature>
<dbReference type="InterPro" id="IPR000209">
    <property type="entry name" value="Peptidase_S8/S53_dom"/>
</dbReference>
<dbReference type="PROSITE" id="PS00136">
    <property type="entry name" value="SUBTILASE_ASP"/>
    <property type="match status" value="1"/>
</dbReference>
<dbReference type="GO" id="GO:0016020">
    <property type="term" value="C:membrane"/>
    <property type="evidence" value="ECO:0007669"/>
    <property type="project" value="InterPro"/>
</dbReference>
<dbReference type="InterPro" id="IPR051048">
    <property type="entry name" value="Peptidase_S8/S53_subtilisin"/>
</dbReference>
<dbReference type="PRINTS" id="PR00723">
    <property type="entry name" value="SUBTILISIN"/>
</dbReference>
<keyword evidence="2 7" id="KW-0645">Protease</keyword>
<dbReference type="AlphaFoldDB" id="A0A4Q4SVG8"/>
<evidence type="ECO:0000256" key="7">
    <source>
        <dbReference type="PROSITE-ProRule" id="PRU01240"/>
    </source>
</evidence>